<name>Q7SCN6_NEUCR</name>
<dbReference type="KEGG" id="ncr:NCU09375"/>
<gene>
    <name evidence="1" type="ORF">NCU09375</name>
</gene>
<dbReference type="VEuPathDB" id="FungiDB:NCU09375"/>
<organism evidence="1 2">
    <name type="scientific">Neurospora crassa (strain ATCC 24698 / 74-OR23-1A / CBS 708.71 / DSM 1257 / FGSC 987)</name>
    <dbReference type="NCBI Taxonomy" id="367110"/>
    <lineage>
        <taxon>Eukaryota</taxon>
        <taxon>Fungi</taxon>
        <taxon>Dikarya</taxon>
        <taxon>Ascomycota</taxon>
        <taxon>Pezizomycotina</taxon>
        <taxon>Sordariomycetes</taxon>
        <taxon>Sordariomycetidae</taxon>
        <taxon>Sordariales</taxon>
        <taxon>Sordariaceae</taxon>
        <taxon>Neurospora</taxon>
    </lineage>
</organism>
<dbReference type="RefSeq" id="XP_963746.3">
    <property type="nucleotide sequence ID" value="XM_958653.3"/>
</dbReference>
<dbReference type="InParanoid" id="Q7SCN6"/>
<evidence type="ECO:0008006" key="3">
    <source>
        <dbReference type="Google" id="ProtNLM"/>
    </source>
</evidence>
<dbReference type="GeneID" id="3879895"/>
<dbReference type="AlphaFoldDB" id="Q7SCN6"/>
<reference evidence="1 2" key="1">
    <citation type="journal article" date="2003" name="Nature">
        <title>The genome sequence of the filamentous fungus Neurospora crassa.</title>
        <authorList>
            <person name="Galagan J.E."/>
            <person name="Calvo S.E."/>
            <person name="Borkovich K.A."/>
            <person name="Selker E.U."/>
            <person name="Read N.D."/>
            <person name="Jaffe D."/>
            <person name="FitzHugh W."/>
            <person name="Ma L.J."/>
            <person name="Smirnov S."/>
            <person name="Purcell S."/>
            <person name="Rehman B."/>
            <person name="Elkins T."/>
            <person name="Engels R."/>
            <person name="Wang S."/>
            <person name="Nielsen C.B."/>
            <person name="Butler J."/>
            <person name="Endrizzi M."/>
            <person name="Qui D."/>
            <person name="Ianakiev P."/>
            <person name="Bell-Pedersen D."/>
            <person name="Nelson M.A."/>
            <person name="Werner-Washburne M."/>
            <person name="Selitrennikoff C.P."/>
            <person name="Kinsey J.A."/>
            <person name="Braun E.L."/>
            <person name="Zelter A."/>
            <person name="Schulte U."/>
            <person name="Kothe G.O."/>
            <person name="Jedd G."/>
            <person name="Mewes W."/>
            <person name="Staben C."/>
            <person name="Marcotte E."/>
            <person name="Greenberg D."/>
            <person name="Roy A."/>
            <person name="Foley K."/>
            <person name="Naylor J."/>
            <person name="Stange-Thomann N."/>
            <person name="Barrett R."/>
            <person name="Gnerre S."/>
            <person name="Kamal M."/>
            <person name="Kamvysselis M."/>
            <person name="Mauceli E."/>
            <person name="Bielke C."/>
            <person name="Rudd S."/>
            <person name="Frishman D."/>
            <person name="Krystofova S."/>
            <person name="Rasmussen C."/>
            <person name="Metzenberg R.L."/>
            <person name="Perkins D.D."/>
            <person name="Kroken S."/>
            <person name="Cogoni C."/>
            <person name="Macino G."/>
            <person name="Catcheside D."/>
            <person name="Li W."/>
            <person name="Pratt R.J."/>
            <person name="Osmani S.A."/>
            <person name="DeSouza C.P."/>
            <person name="Glass L."/>
            <person name="Orbach M.J."/>
            <person name="Berglund J.A."/>
            <person name="Voelker R."/>
            <person name="Yarden O."/>
            <person name="Plamann M."/>
            <person name="Seiler S."/>
            <person name="Dunlap J."/>
            <person name="Radford A."/>
            <person name="Aramayo R."/>
            <person name="Natvig D.O."/>
            <person name="Alex L.A."/>
            <person name="Mannhaupt G."/>
            <person name="Ebbole D.J."/>
            <person name="Freitag M."/>
            <person name="Paulsen I."/>
            <person name="Sachs M.S."/>
            <person name="Lander E.S."/>
            <person name="Nusbaum C."/>
            <person name="Birren B."/>
        </authorList>
    </citation>
    <scope>NUCLEOTIDE SEQUENCE [LARGE SCALE GENOMIC DNA]</scope>
    <source>
        <strain evidence="2">ATCC 24698 / 74-OR23-1A / CBS 708.71 / DSM 1257 / FGSC 987</strain>
    </source>
</reference>
<dbReference type="PANTHER" id="PTHR39599">
    <property type="entry name" value="GPI-ANCHORED PROTEIN (EUROFUNG)-RELATED-RELATED"/>
    <property type="match status" value="1"/>
</dbReference>
<dbReference type="PANTHER" id="PTHR39599:SF1">
    <property type="entry name" value="GPI-ANCHORED PROTEIN (EUROFUNG)"/>
    <property type="match status" value="1"/>
</dbReference>
<evidence type="ECO:0000313" key="1">
    <source>
        <dbReference type="EMBL" id="EAA34510.3"/>
    </source>
</evidence>
<dbReference type="HOGENOM" id="CLU_068709_1_0_1"/>
<dbReference type="Proteomes" id="UP000001805">
    <property type="component" value="Chromosome 1, Linkage Group I"/>
</dbReference>
<dbReference type="EMBL" id="CM002236">
    <property type="protein sequence ID" value="EAA34510.3"/>
    <property type="molecule type" value="Genomic_DNA"/>
</dbReference>
<protein>
    <recommendedName>
        <fullName evidence="3">Gpi-anchored protein</fullName>
    </recommendedName>
</protein>
<keyword evidence="2" id="KW-1185">Reference proteome</keyword>
<evidence type="ECO:0000313" key="2">
    <source>
        <dbReference type="Proteomes" id="UP000001805"/>
    </source>
</evidence>
<sequence>METGFAAMGNQQLYSRFGTTWQAFVLSFLVFWLSQSPIVHAQQPFMPVETARALSGSTLEGNVLEKRQACISNFFSCSGVGAAFSDVCCQYGYTCALDQNNQPACCPVNAICTGTAPAGVAAPSPTAPVSFVANPYFSFPYVATYFPDAEQCSSAVSQCSANYVACSDKLDGLGGQYGVTIVVPGGAGTTVGVNVGTTVGLESASRICSSLSSVACHGLENNMCSMTATTASGFYFGTGAPNRASSRRGFTGLLVAAGVVATVSALL</sequence>
<proteinExistence type="predicted"/>
<accession>Q7SCN6</accession>
<dbReference type="OrthoDB" id="5410926at2759"/>
<dbReference type="PaxDb" id="5141-EFNCRP00000009452"/>